<feature type="domain" description="Lon N-terminal" evidence="1">
    <location>
        <begin position="11"/>
        <end position="208"/>
    </location>
</feature>
<reference evidence="2 3" key="1">
    <citation type="submission" date="2019-11" db="EMBL/GenBank/DDBJ databases">
        <authorList>
            <person name="Zhang J."/>
            <person name="Sun C."/>
        </authorList>
    </citation>
    <scope>NUCLEOTIDE SEQUENCE [LARGE SCALE GENOMIC DNA]</scope>
    <source>
        <strain evidence="3">sp2</strain>
    </source>
</reference>
<evidence type="ECO:0000313" key="2">
    <source>
        <dbReference type="EMBL" id="QGT79256.1"/>
    </source>
</evidence>
<organism evidence="2 3">
    <name type="scientific">Guyparkeria halophila</name>
    <dbReference type="NCBI Taxonomy" id="47960"/>
    <lineage>
        <taxon>Bacteria</taxon>
        <taxon>Pseudomonadati</taxon>
        <taxon>Pseudomonadota</taxon>
        <taxon>Gammaproteobacteria</taxon>
        <taxon>Chromatiales</taxon>
        <taxon>Thioalkalibacteraceae</taxon>
        <taxon>Guyparkeria</taxon>
    </lineage>
</organism>
<gene>
    <name evidence="2" type="ORF">GM160_10345</name>
</gene>
<accession>A0A6I6CXX9</accession>
<keyword evidence="3" id="KW-1185">Reference proteome</keyword>
<sequence>MPVGASGMAAEQRLALFPLRTVLFPAGHLPLRLFEARYLDLLRECLREDRPFGVVRITAGREVGLEDGPPSIATVGTTARVVDTTALPGGLLGVRVLGERRFRVLEHAVDARGVVRARVEFLEDAPNSGDSMPGESSLGDRREVLVDALARLDPELLEGERGVPGVAWLCHRLAERLPVGLAARQSLLECDNPRAMLDRVEAWLGKER</sequence>
<dbReference type="Gene3D" id="2.30.130.40">
    <property type="entry name" value="LON domain-like"/>
    <property type="match status" value="1"/>
</dbReference>
<dbReference type="PROSITE" id="PS51787">
    <property type="entry name" value="LON_N"/>
    <property type="match status" value="1"/>
</dbReference>
<dbReference type="AlphaFoldDB" id="A0A6I6CXX9"/>
<dbReference type="Proteomes" id="UP000427716">
    <property type="component" value="Chromosome"/>
</dbReference>
<dbReference type="InterPro" id="IPR046336">
    <property type="entry name" value="Lon_prtase_N_sf"/>
</dbReference>
<dbReference type="InterPro" id="IPR015947">
    <property type="entry name" value="PUA-like_sf"/>
</dbReference>
<proteinExistence type="predicted"/>
<dbReference type="EMBL" id="CP046415">
    <property type="protein sequence ID" value="QGT79256.1"/>
    <property type="molecule type" value="Genomic_DNA"/>
</dbReference>
<dbReference type="SUPFAM" id="SSF88697">
    <property type="entry name" value="PUA domain-like"/>
    <property type="match status" value="1"/>
</dbReference>
<name>A0A6I6CXX9_9GAMM</name>
<dbReference type="SMART" id="SM00464">
    <property type="entry name" value="LON"/>
    <property type="match status" value="1"/>
</dbReference>
<dbReference type="Pfam" id="PF02190">
    <property type="entry name" value="LON_substr_bdg"/>
    <property type="match status" value="1"/>
</dbReference>
<dbReference type="PANTHER" id="PTHR46732:SF8">
    <property type="entry name" value="ATP-DEPENDENT PROTEASE LA (LON) DOMAIN PROTEIN"/>
    <property type="match status" value="1"/>
</dbReference>
<protein>
    <recommendedName>
        <fullName evidence="1">Lon N-terminal domain-containing protein</fullName>
    </recommendedName>
</protein>
<dbReference type="InterPro" id="IPR003111">
    <property type="entry name" value="Lon_prtase_N"/>
</dbReference>
<evidence type="ECO:0000313" key="3">
    <source>
        <dbReference type="Proteomes" id="UP000427716"/>
    </source>
</evidence>
<dbReference type="PANTHER" id="PTHR46732">
    <property type="entry name" value="ATP-DEPENDENT PROTEASE LA (LON) DOMAIN PROTEIN"/>
    <property type="match status" value="1"/>
</dbReference>
<evidence type="ECO:0000259" key="1">
    <source>
        <dbReference type="PROSITE" id="PS51787"/>
    </source>
</evidence>
<dbReference type="KEGG" id="ghl:GM160_10345"/>